<dbReference type="EMBL" id="VFPO01000001">
    <property type="protein sequence ID" value="TQM67627.1"/>
    <property type="molecule type" value="Genomic_DNA"/>
</dbReference>
<accession>A0A543IAS2</accession>
<dbReference type="PANTHER" id="PTHR46577:SF1">
    <property type="entry name" value="HTH-TYPE TRANSCRIPTIONAL REGULATORY PROTEIN GABR"/>
    <property type="match status" value="1"/>
</dbReference>
<dbReference type="GO" id="GO:0003700">
    <property type="term" value="F:DNA-binding transcription factor activity"/>
    <property type="evidence" value="ECO:0007669"/>
    <property type="project" value="InterPro"/>
</dbReference>
<dbReference type="CDD" id="cd00609">
    <property type="entry name" value="AAT_like"/>
    <property type="match status" value="1"/>
</dbReference>
<dbReference type="InterPro" id="IPR004839">
    <property type="entry name" value="Aminotransferase_I/II_large"/>
</dbReference>
<keyword evidence="2" id="KW-0663">Pyridoxal phosphate</keyword>
<dbReference type="PANTHER" id="PTHR46577">
    <property type="entry name" value="HTH-TYPE TRANSCRIPTIONAL REGULATORY PROTEIN GABR"/>
    <property type="match status" value="1"/>
</dbReference>
<evidence type="ECO:0000313" key="8">
    <source>
        <dbReference type="EMBL" id="TQM67627.1"/>
    </source>
</evidence>
<evidence type="ECO:0000256" key="5">
    <source>
        <dbReference type="ARBA" id="ARBA00023163"/>
    </source>
</evidence>
<evidence type="ECO:0000256" key="6">
    <source>
        <dbReference type="SAM" id="MobiDB-lite"/>
    </source>
</evidence>
<dbReference type="OrthoDB" id="5415143at2"/>
<evidence type="ECO:0000256" key="3">
    <source>
        <dbReference type="ARBA" id="ARBA00023015"/>
    </source>
</evidence>
<dbReference type="CDD" id="cd07377">
    <property type="entry name" value="WHTH_GntR"/>
    <property type="match status" value="1"/>
</dbReference>
<keyword evidence="4" id="KW-0238">DNA-binding</keyword>
<protein>
    <submittedName>
        <fullName evidence="8">GntR family transcriptional regulator/MocR family aminotransferase</fullName>
    </submittedName>
</protein>
<dbReference type="Pfam" id="PF00155">
    <property type="entry name" value="Aminotran_1_2"/>
    <property type="match status" value="1"/>
</dbReference>
<keyword evidence="5" id="KW-0804">Transcription</keyword>
<dbReference type="RefSeq" id="WP_141966590.1">
    <property type="nucleotide sequence ID" value="NZ_VFPO01000001.1"/>
</dbReference>
<dbReference type="SMART" id="SM00345">
    <property type="entry name" value="HTH_GNTR"/>
    <property type="match status" value="1"/>
</dbReference>
<feature type="compositionally biased region" description="Low complexity" evidence="6">
    <location>
        <begin position="81"/>
        <end position="93"/>
    </location>
</feature>
<reference evidence="8 9" key="1">
    <citation type="submission" date="2019-06" db="EMBL/GenBank/DDBJ databases">
        <title>Sequencing the genomes of 1000 actinobacteria strains.</title>
        <authorList>
            <person name="Klenk H.-P."/>
        </authorList>
    </citation>
    <scope>NUCLEOTIDE SEQUENCE [LARGE SCALE GENOMIC DNA]</scope>
    <source>
        <strain evidence="8 9">DSM 45043</strain>
    </source>
</reference>
<dbReference type="SUPFAM" id="SSF53383">
    <property type="entry name" value="PLP-dependent transferases"/>
    <property type="match status" value="1"/>
</dbReference>
<evidence type="ECO:0000256" key="2">
    <source>
        <dbReference type="ARBA" id="ARBA00022898"/>
    </source>
</evidence>
<proteinExistence type="inferred from homology"/>
<keyword evidence="8" id="KW-0808">Transferase</keyword>
<organism evidence="8 9">
    <name type="scientific">Actinomadura hallensis</name>
    <dbReference type="NCBI Taxonomy" id="337895"/>
    <lineage>
        <taxon>Bacteria</taxon>
        <taxon>Bacillati</taxon>
        <taxon>Actinomycetota</taxon>
        <taxon>Actinomycetes</taxon>
        <taxon>Streptosporangiales</taxon>
        <taxon>Thermomonosporaceae</taxon>
        <taxon>Actinomadura</taxon>
    </lineage>
</organism>
<dbReference type="Gene3D" id="3.40.640.10">
    <property type="entry name" value="Type I PLP-dependent aspartate aminotransferase-like (Major domain)"/>
    <property type="match status" value="1"/>
</dbReference>
<feature type="domain" description="HTH gntR-type" evidence="7">
    <location>
        <begin position="13"/>
        <end position="81"/>
    </location>
</feature>
<dbReference type="InterPro" id="IPR036388">
    <property type="entry name" value="WH-like_DNA-bd_sf"/>
</dbReference>
<keyword evidence="9" id="KW-1185">Reference proteome</keyword>
<dbReference type="Pfam" id="PF00392">
    <property type="entry name" value="GntR"/>
    <property type="match status" value="1"/>
</dbReference>
<dbReference type="PROSITE" id="PS50949">
    <property type="entry name" value="HTH_GNTR"/>
    <property type="match status" value="1"/>
</dbReference>
<evidence type="ECO:0000256" key="4">
    <source>
        <dbReference type="ARBA" id="ARBA00023125"/>
    </source>
</evidence>
<sequence>MTDLHLPLDRSAGRLAAQIAGGLRAAVRSGRLTAGTRLPSSRELARDLDVSRGVVVTAYEQLTAEGFLVARRGDGTRVAPTARPVADRAAAPAGSPPPVPRPRPEPRTAPAPAYDLWPSRPDLSAFPRDRWIAAARAALRTLPHDALTYPDPAGVPALRAELAGYLARVRAAHADPSRVVIMNGVAHGLSALLWLLRAGGHAVLAVEDPASDRQLPMLEAAGVRVVRVPVDGEGLDVGALARTGARAVLVTPAHQFPTGVVLSPARRAELIAWARDADGLILEDDYDAEFRYDREPVGCLQGVDPGRVVLLGSVSKSLAPALRLGWAVAPPAVAARLREHREYTDLGAPVLEQYAFAEFVRGGGYDRHLRAMRRRYRRRRDALVEALGVHLPGATVRGVSAGIHVYVELPEGIDEDAVVARAARAGVSVVGARAMWSPERAGGAAPALVLGYAGLSEMRLVKAAELLGQAVTHGAGG</sequence>
<comment type="caution">
    <text evidence="8">The sequence shown here is derived from an EMBL/GenBank/DDBJ whole genome shotgun (WGS) entry which is preliminary data.</text>
</comment>
<dbReference type="InterPro" id="IPR000524">
    <property type="entry name" value="Tscrpt_reg_HTH_GntR"/>
</dbReference>
<dbReference type="GO" id="GO:0003677">
    <property type="term" value="F:DNA binding"/>
    <property type="evidence" value="ECO:0007669"/>
    <property type="project" value="UniProtKB-KW"/>
</dbReference>
<dbReference type="InterPro" id="IPR015424">
    <property type="entry name" value="PyrdxlP-dep_Trfase"/>
</dbReference>
<evidence type="ECO:0000313" key="9">
    <source>
        <dbReference type="Proteomes" id="UP000316706"/>
    </source>
</evidence>
<evidence type="ECO:0000256" key="1">
    <source>
        <dbReference type="ARBA" id="ARBA00005384"/>
    </source>
</evidence>
<dbReference type="InterPro" id="IPR051446">
    <property type="entry name" value="HTH_trans_reg/aminotransferase"/>
</dbReference>
<name>A0A543IAS2_9ACTN</name>
<keyword evidence="8" id="KW-0032">Aminotransferase</keyword>
<keyword evidence="3" id="KW-0805">Transcription regulation</keyword>
<dbReference type="GO" id="GO:0008483">
    <property type="term" value="F:transaminase activity"/>
    <property type="evidence" value="ECO:0007669"/>
    <property type="project" value="UniProtKB-KW"/>
</dbReference>
<dbReference type="Proteomes" id="UP000316706">
    <property type="component" value="Unassembled WGS sequence"/>
</dbReference>
<dbReference type="SUPFAM" id="SSF46785">
    <property type="entry name" value="Winged helix' DNA-binding domain"/>
    <property type="match status" value="1"/>
</dbReference>
<dbReference type="InterPro" id="IPR015421">
    <property type="entry name" value="PyrdxlP-dep_Trfase_major"/>
</dbReference>
<dbReference type="AlphaFoldDB" id="A0A543IAS2"/>
<comment type="similarity">
    <text evidence="1">In the C-terminal section; belongs to the class-I pyridoxal-phosphate-dependent aminotransferase family.</text>
</comment>
<dbReference type="PRINTS" id="PR00035">
    <property type="entry name" value="HTHGNTR"/>
</dbReference>
<gene>
    <name evidence="8" type="ORF">FHX41_1245</name>
</gene>
<dbReference type="Gene3D" id="1.10.10.10">
    <property type="entry name" value="Winged helix-like DNA-binding domain superfamily/Winged helix DNA-binding domain"/>
    <property type="match status" value="1"/>
</dbReference>
<dbReference type="InterPro" id="IPR036390">
    <property type="entry name" value="WH_DNA-bd_sf"/>
</dbReference>
<dbReference type="GO" id="GO:0030170">
    <property type="term" value="F:pyridoxal phosphate binding"/>
    <property type="evidence" value="ECO:0007669"/>
    <property type="project" value="InterPro"/>
</dbReference>
<evidence type="ECO:0000259" key="7">
    <source>
        <dbReference type="PROSITE" id="PS50949"/>
    </source>
</evidence>
<feature type="region of interest" description="Disordered" evidence="6">
    <location>
        <begin position="81"/>
        <end position="114"/>
    </location>
</feature>